<dbReference type="EMBL" id="BMAT01013059">
    <property type="protein sequence ID" value="GFS05143.1"/>
    <property type="molecule type" value="Genomic_DNA"/>
</dbReference>
<dbReference type="AlphaFoldDB" id="A0AAV4I432"/>
<organism evidence="1 2">
    <name type="scientific">Elysia marginata</name>
    <dbReference type="NCBI Taxonomy" id="1093978"/>
    <lineage>
        <taxon>Eukaryota</taxon>
        <taxon>Metazoa</taxon>
        <taxon>Spiralia</taxon>
        <taxon>Lophotrochozoa</taxon>
        <taxon>Mollusca</taxon>
        <taxon>Gastropoda</taxon>
        <taxon>Heterobranchia</taxon>
        <taxon>Euthyneura</taxon>
        <taxon>Panpulmonata</taxon>
        <taxon>Sacoglossa</taxon>
        <taxon>Placobranchoidea</taxon>
        <taxon>Plakobranchidae</taxon>
        <taxon>Elysia</taxon>
    </lineage>
</organism>
<proteinExistence type="predicted"/>
<name>A0AAV4I432_9GAST</name>
<comment type="caution">
    <text evidence="1">The sequence shown here is derived from an EMBL/GenBank/DDBJ whole genome shotgun (WGS) entry which is preliminary data.</text>
</comment>
<keyword evidence="2" id="KW-1185">Reference proteome</keyword>
<protein>
    <submittedName>
        <fullName evidence="1">Uncharacterized protein</fullName>
    </submittedName>
</protein>
<reference evidence="1 2" key="1">
    <citation type="journal article" date="2021" name="Elife">
        <title>Chloroplast acquisition without the gene transfer in kleptoplastic sea slugs, Plakobranchus ocellatus.</title>
        <authorList>
            <person name="Maeda T."/>
            <person name="Takahashi S."/>
            <person name="Yoshida T."/>
            <person name="Shimamura S."/>
            <person name="Takaki Y."/>
            <person name="Nagai Y."/>
            <person name="Toyoda A."/>
            <person name="Suzuki Y."/>
            <person name="Arimoto A."/>
            <person name="Ishii H."/>
            <person name="Satoh N."/>
            <person name="Nishiyama T."/>
            <person name="Hasebe M."/>
            <person name="Maruyama T."/>
            <person name="Minagawa J."/>
            <person name="Obokata J."/>
            <person name="Shigenobu S."/>
        </authorList>
    </citation>
    <scope>NUCLEOTIDE SEQUENCE [LARGE SCALE GENOMIC DNA]</scope>
</reference>
<sequence length="106" mass="11400">MSIAFRSCLADKIDSFPPGGLAVFAPALDLSYRSGLTFGAPQRFISPVIGHHGDSKLNNRDGAGNTKGENRVLLTSRAIPLTILSGNDLKVVSREENTDESRPFVE</sequence>
<evidence type="ECO:0000313" key="2">
    <source>
        <dbReference type="Proteomes" id="UP000762676"/>
    </source>
</evidence>
<dbReference type="Proteomes" id="UP000762676">
    <property type="component" value="Unassembled WGS sequence"/>
</dbReference>
<accession>A0AAV4I432</accession>
<evidence type="ECO:0000313" key="1">
    <source>
        <dbReference type="EMBL" id="GFS05143.1"/>
    </source>
</evidence>
<gene>
    <name evidence="1" type="ORF">ElyMa_006513700</name>
</gene>